<gene>
    <name evidence="1" type="ORF">SAMN04487928_105152</name>
</gene>
<dbReference type="Proteomes" id="UP000182624">
    <property type="component" value="Unassembled WGS sequence"/>
</dbReference>
<evidence type="ECO:0000313" key="2">
    <source>
        <dbReference type="Proteomes" id="UP000182624"/>
    </source>
</evidence>
<protein>
    <submittedName>
        <fullName evidence="1">Uncharacterized protein</fullName>
    </submittedName>
</protein>
<dbReference type="EMBL" id="FOXO01000005">
    <property type="protein sequence ID" value="SFP66360.1"/>
    <property type="molecule type" value="Genomic_DNA"/>
</dbReference>
<sequence length="39" mass="4073">MVIAASACFLGENCKYNGGNNCSEKIPGMGVFAQMVSET</sequence>
<evidence type="ECO:0000313" key="1">
    <source>
        <dbReference type="EMBL" id="SFP66360.1"/>
    </source>
</evidence>
<keyword evidence="2" id="KW-1185">Reference proteome</keyword>
<accession>A0A1I5S6Q4</accession>
<proteinExistence type="predicted"/>
<dbReference type="AlphaFoldDB" id="A0A1I5S6Q4"/>
<name>A0A1I5S6Q4_9FIRM</name>
<reference evidence="2" key="1">
    <citation type="submission" date="2016-10" db="EMBL/GenBank/DDBJ databases">
        <authorList>
            <person name="Varghese N."/>
            <person name="Submissions S."/>
        </authorList>
    </citation>
    <scope>NUCLEOTIDE SEQUENCE [LARGE SCALE GENOMIC DNA]</scope>
    <source>
        <strain evidence="2">P18</strain>
    </source>
</reference>
<organism evidence="1 2">
    <name type="scientific">Butyrivibrio proteoclasticus</name>
    <dbReference type="NCBI Taxonomy" id="43305"/>
    <lineage>
        <taxon>Bacteria</taxon>
        <taxon>Bacillati</taxon>
        <taxon>Bacillota</taxon>
        <taxon>Clostridia</taxon>
        <taxon>Lachnospirales</taxon>
        <taxon>Lachnospiraceae</taxon>
        <taxon>Butyrivibrio</taxon>
    </lineage>
</organism>